<dbReference type="FunFam" id="3.30.360.10:FF:000004">
    <property type="entry name" value="4-hydroxy-tetrahydrodipicolinate reductase"/>
    <property type="match status" value="1"/>
</dbReference>
<dbReference type="GO" id="GO:0019877">
    <property type="term" value="P:diaminopimelate biosynthetic process"/>
    <property type="evidence" value="ECO:0007669"/>
    <property type="project" value="UniProtKB-UniRule"/>
</dbReference>
<evidence type="ECO:0000313" key="17">
    <source>
        <dbReference type="Proteomes" id="UP000253740"/>
    </source>
</evidence>
<dbReference type="Gene3D" id="3.30.360.10">
    <property type="entry name" value="Dihydrodipicolinate Reductase, domain 2"/>
    <property type="match status" value="1"/>
</dbReference>
<keyword evidence="4 13" id="KW-0521">NADP</keyword>
<comment type="caution">
    <text evidence="13">Was originally thought to be a dihydrodipicolinate reductase (DHDPR), catalyzing the conversion of dihydrodipicolinate to tetrahydrodipicolinate. However, it was shown in E.coli that the substrate of the enzymatic reaction is not dihydrodipicolinate (DHDP) but in fact (2S,4S)-4-hydroxy-2,3,4,5-tetrahydrodipicolinic acid (HTPA), the product released by the DapA-catalyzed reaction.</text>
</comment>
<evidence type="ECO:0000256" key="7">
    <source>
        <dbReference type="ARBA" id="ARBA00023027"/>
    </source>
</evidence>
<dbReference type="UniPathway" id="UPA00034">
    <property type="reaction ID" value="UER00018"/>
</dbReference>
<dbReference type="GO" id="GO:0005829">
    <property type="term" value="C:cytosol"/>
    <property type="evidence" value="ECO:0007669"/>
    <property type="project" value="TreeGrafter"/>
</dbReference>
<name>A0A0K8QQN9_9GAMM</name>
<feature type="active site" description="Proton donor/acceptor" evidence="13">
    <location>
        <position position="154"/>
    </location>
</feature>
<dbReference type="InterPro" id="IPR022664">
    <property type="entry name" value="DapB_N_CS"/>
</dbReference>
<dbReference type="PANTHER" id="PTHR20836:SF0">
    <property type="entry name" value="4-HYDROXY-TETRAHYDRODIPICOLINATE REDUCTASE 1, CHLOROPLASTIC-RELATED"/>
    <property type="match status" value="1"/>
</dbReference>
<accession>A0A0K8QQN9</accession>
<dbReference type="HAMAP" id="MF_00102">
    <property type="entry name" value="DapB"/>
    <property type="match status" value="1"/>
</dbReference>
<dbReference type="EC" id="1.17.1.8" evidence="10 13"/>
<keyword evidence="3 13" id="KW-0028">Amino-acid biosynthesis</keyword>
<feature type="binding site" evidence="13">
    <location>
        <begin position="11"/>
        <end position="16"/>
    </location>
    <ligand>
        <name>NAD(+)</name>
        <dbReference type="ChEBI" id="CHEBI:57540"/>
    </ligand>
</feature>
<comment type="caution">
    <text evidence="13">Lacks conserved residue(s) required for the propagation of feature annotation.</text>
</comment>
<evidence type="ECO:0000256" key="11">
    <source>
        <dbReference type="ARBA" id="ARBA00049080"/>
    </source>
</evidence>
<keyword evidence="6 13" id="KW-0560">Oxidoreductase</keyword>
<dbReference type="AlphaFoldDB" id="A0A0K8QQN9"/>
<dbReference type="PIRSF" id="PIRSF000161">
    <property type="entry name" value="DHPR"/>
    <property type="match status" value="1"/>
</dbReference>
<evidence type="ECO:0000256" key="13">
    <source>
        <dbReference type="HAMAP-Rule" id="MF_00102"/>
    </source>
</evidence>
<dbReference type="GO" id="GO:0008839">
    <property type="term" value="F:4-hydroxy-tetrahydrodipicolinate reductase"/>
    <property type="evidence" value="ECO:0007669"/>
    <property type="project" value="UniProtKB-UniRule"/>
</dbReference>
<evidence type="ECO:0000256" key="5">
    <source>
        <dbReference type="ARBA" id="ARBA00022915"/>
    </source>
</evidence>
<evidence type="ECO:0000313" key="16">
    <source>
        <dbReference type="EMBL" id="GAP67051.1"/>
    </source>
</evidence>
<evidence type="ECO:0000256" key="8">
    <source>
        <dbReference type="ARBA" id="ARBA00023154"/>
    </source>
</evidence>
<evidence type="ECO:0000259" key="14">
    <source>
        <dbReference type="Pfam" id="PF01113"/>
    </source>
</evidence>
<dbReference type="Proteomes" id="UP000253740">
    <property type="component" value="Unassembled WGS sequence"/>
</dbReference>
<dbReference type="GO" id="GO:0016726">
    <property type="term" value="F:oxidoreductase activity, acting on CH or CH2 groups, NAD or NADP as acceptor"/>
    <property type="evidence" value="ECO:0007669"/>
    <property type="project" value="UniProtKB-UniRule"/>
</dbReference>
<feature type="binding site" evidence="13">
    <location>
        <position position="155"/>
    </location>
    <ligand>
        <name>(S)-2,3,4,5-tetrahydrodipicolinate</name>
        <dbReference type="ChEBI" id="CHEBI:16845"/>
    </ligand>
</feature>
<comment type="subcellular location">
    <subcellularLocation>
        <location evidence="13">Cytoplasm</location>
    </subcellularLocation>
</comment>
<dbReference type="NCBIfam" id="TIGR00036">
    <property type="entry name" value="dapB"/>
    <property type="match status" value="1"/>
</dbReference>
<dbReference type="CDD" id="cd02274">
    <property type="entry name" value="DHDPR_N"/>
    <property type="match status" value="1"/>
</dbReference>
<comment type="function">
    <text evidence="13">Catalyzes the conversion of 4-hydroxy-tetrahydrodipicolinate (HTPA) to tetrahydrodipicolinate.</text>
</comment>
<feature type="binding site" evidence="13">
    <location>
        <begin position="164"/>
        <end position="165"/>
    </location>
    <ligand>
        <name>(S)-2,3,4,5-tetrahydrodipicolinate</name>
        <dbReference type="ChEBI" id="CHEBI:16845"/>
    </ligand>
</feature>
<dbReference type="Pfam" id="PF05173">
    <property type="entry name" value="DapB_C"/>
    <property type="match status" value="1"/>
</dbReference>
<feature type="domain" description="Dihydrodipicolinate reductase C-terminal" evidence="15">
    <location>
        <begin position="128"/>
        <end position="263"/>
    </location>
</feature>
<dbReference type="PANTHER" id="PTHR20836">
    <property type="entry name" value="DIHYDRODIPICOLINATE REDUCTASE"/>
    <property type="match status" value="1"/>
</dbReference>
<dbReference type="EMBL" id="DF970239">
    <property type="protein sequence ID" value="GAP67051.1"/>
    <property type="molecule type" value="Genomic_DNA"/>
</dbReference>
<dbReference type="GO" id="GO:0050661">
    <property type="term" value="F:NADP binding"/>
    <property type="evidence" value="ECO:0007669"/>
    <property type="project" value="UniProtKB-UniRule"/>
</dbReference>
<gene>
    <name evidence="13" type="primary">dapB</name>
    <name evidence="16" type="ORF">MBSD_n2367</name>
</gene>
<evidence type="ECO:0000256" key="9">
    <source>
        <dbReference type="ARBA" id="ARBA00037922"/>
    </source>
</evidence>
<keyword evidence="2 13" id="KW-0963">Cytoplasm</keyword>
<evidence type="ECO:0000256" key="2">
    <source>
        <dbReference type="ARBA" id="ARBA00022490"/>
    </source>
</evidence>
<feature type="binding site" evidence="13">
    <location>
        <begin position="122"/>
        <end position="125"/>
    </location>
    <ligand>
        <name>NAD(+)</name>
        <dbReference type="ChEBI" id="CHEBI:57540"/>
    </ligand>
</feature>
<reference evidence="16" key="1">
    <citation type="submission" date="2015-08" db="EMBL/GenBank/DDBJ databases">
        <title>Complete DNA Sequence of Pseudomonas syringae pv. actinidiae, the Causal Agent of Kiwifruit Canker Disease.</title>
        <authorList>
            <person name="Rikkerink E.H.A."/>
            <person name="Fineran P.C."/>
        </authorList>
    </citation>
    <scope>NUCLEOTIDE SEQUENCE</scope>
    <source>
        <strain evidence="16">SkMP5</strain>
    </source>
</reference>
<proteinExistence type="inferred from homology"/>
<organism evidence="16">
    <name type="scientific">Mizugakiibacter sediminis</name>
    <dbReference type="NCBI Taxonomy" id="1475481"/>
    <lineage>
        <taxon>Bacteria</taxon>
        <taxon>Pseudomonadati</taxon>
        <taxon>Pseudomonadota</taxon>
        <taxon>Gammaproteobacteria</taxon>
        <taxon>Lysobacterales</taxon>
        <taxon>Rhodanobacteraceae</taxon>
        <taxon>Mizugakiibacter</taxon>
    </lineage>
</organism>
<dbReference type="PROSITE" id="PS01298">
    <property type="entry name" value="DAPB"/>
    <property type="match status" value="1"/>
</dbReference>
<feature type="active site" description="Proton donor" evidence="13">
    <location>
        <position position="158"/>
    </location>
</feature>
<keyword evidence="8 13" id="KW-0457">Lysine biosynthesis</keyword>
<dbReference type="GO" id="GO:0051287">
    <property type="term" value="F:NAD binding"/>
    <property type="evidence" value="ECO:0007669"/>
    <property type="project" value="UniProtKB-UniRule"/>
</dbReference>
<evidence type="ECO:0000256" key="4">
    <source>
        <dbReference type="ARBA" id="ARBA00022857"/>
    </source>
</evidence>
<keyword evidence="5 13" id="KW-0220">Diaminopimelate biosynthesis</keyword>
<comment type="subunit">
    <text evidence="13">Homotetramer.</text>
</comment>
<comment type="similarity">
    <text evidence="1 13">Belongs to the DapB family.</text>
</comment>
<dbReference type="GO" id="GO:0009089">
    <property type="term" value="P:lysine biosynthetic process via diaminopimelate"/>
    <property type="evidence" value="ECO:0007669"/>
    <property type="project" value="UniProtKB-UniRule"/>
</dbReference>
<comment type="pathway">
    <text evidence="9 13">Amino-acid biosynthesis; L-lysine biosynthesis via DAP pathway; (S)-tetrahydrodipicolinate from L-aspartate: step 4/4.</text>
</comment>
<feature type="binding site" evidence="13">
    <location>
        <begin position="98"/>
        <end position="100"/>
    </location>
    <ligand>
        <name>NAD(+)</name>
        <dbReference type="ChEBI" id="CHEBI:57540"/>
    </ligand>
</feature>
<sequence length="267" mass="27050">MTSPIRLAINGASGRMGRVLLDLARGDARFALRAAVVGAGAEPVGAPVGGVEAPGALRYSAGWAEAPPLDVVVDFSTPAGLAAALDHCESHGIALVAGTTGLDAALEQRLQRAAGRIAVLRSANFSLGVAVLTRLLRQAAAALPGWDLEILEAHHNRKEDAPSGTALALGRAAAAARGTTLEAEAVYAREGRPGARRAGSIGFAAVRGGDIVGEHTALLAGPGERLELTHRATDRAIFARGALAAAAWLAGRAAGAYTLDDVLMADA</sequence>
<dbReference type="RefSeq" id="WP_082306653.1">
    <property type="nucleotide sequence ID" value="NZ_DF970239.1"/>
</dbReference>
<dbReference type="OrthoDB" id="9790352at2"/>
<dbReference type="SUPFAM" id="SSF55347">
    <property type="entry name" value="Glyceraldehyde-3-phosphate dehydrogenase-like, C-terminal domain"/>
    <property type="match status" value="1"/>
</dbReference>
<evidence type="ECO:0000256" key="10">
    <source>
        <dbReference type="ARBA" id="ARBA00038983"/>
    </source>
</evidence>
<dbReference type="STRING" id="1475481.GCA_000953855_02414"/>
<keyword evidence="17" id="KW-1185">Reference proteome</keyword>
<evidence type="ECO:0000256" key="12">
    <source>
        <dbReference type="ARBA" id="ARBA00049396"/>
    </source>
</evidence>
<evidence type="ECO:0000256" key="6">
    <source>
        <dbReference type="ARBA" id="ARBA00023002"/>
    </source>
</evidence>
<feature type="binding site" evidence="13">
    <location>
        <position position="42"/>
    </location>
    <ligand>
        <name>NAD(+)</name>
        <dbReference type="ChEBI" id="CHEBI:57540"/>
    </ligand>
</feature>
<comment type="catalytic activity">
    <reaction evidence="12 13">
        <text>(S)-2,3,4,5-tetrahydrodipicolinate + NAD(+) + H2O = (2S,4S)-4-hydroxy-2,3,4,5-tetrahydrodipicolinate + NADH + H(+)</text>
        <dbReference type="Rhea" id="RHEA:35323"/>
        <dbReference type="ChEBI" id="CHEBI:15377"/>
        <dbReference type="ChEBI" id="CHEBI:15378"/>
        <dbReference type="ChEBI" id="CHEBI:16845"/>
        <dbReference type="ChEBI" id="CHEBI:57540"/>
        <dbReference type="ChEBI" id="CHEBI:57945"/>
        <dbReference type="ChEBI" id="CHEBI:67139"/>
        <dbReference type="EC" id="1.17.1.8"/>
    </reaction>
</comment>
<evidence type="ECO:0000256" key="3">
    <source>
        <dbReference type="ARBA" id="ARBA00022605"/>
    </source>
</evidence>
<evidence type="ECO:0000259" key="15">
    <source>
        <dbReference type="Pfam" id="PF05173"/>
    </source>
</evidence>
<keyword evidence="7 13" id="KW-0520">NAD</keyword>
<feature type="domain" description="Dihydrodipicolinate reductase N-terminal" evidence="14">
    <location>
        <begin position="5"/>
        <end position="125"/>
    </location>
</feature>
<dbReference type="SUPFAM" id="SSF51735">
    <property type="entry name" value="NAD(P)-binding Rossmann-fold domains"/>
    <property type="match status" value="1"/>
</dbReference>
<evidence type="ECO:0000256" key="1">
    <source>
        <dbReference type="ARBA" id="ARBA00006642"/>
    </source>
</evidence>
<comment type="catalytic activity">
    <reaction evidence="11 13">
        <text>(S)-2,3,4,5-tetrahydrodipicolinate + NADP(+) + H2O = (2S,4S)-4-hydroxy-2,3,4,5-tetrahydrodipicolinate + NADPH + H(+)</text>
        <dbReference type="Rhea" id="RHEA:35331"/>
        <dbReference type="ChEBI" id="CHEBI:15377"/>
        <dbReference type="ChEBI" id="CHEBI:15378"/>
        <dbReference type="ChEBI" id="CHEBI:16845"/>
        <dbReference type="ChEBI" id="CHEBI:57783"/>
        <dbReference type="ChEBI" id="CHEBI:58349"/>
        <dbReference type="ChEBI" id="CHEBI:67139"/>
        <dbReference type="EC" id="1.17.1.8"/>
    </reaction>
</comment>
<dbReference type="InterPro" id="IPR022663">
    <property type="entry name" value="DapB_C"/>
</dbReference>
<protein>
    <recommendedName>
        <fullName evidence="10 13">4-hydroxy-tetrahydrodipicolinate reductase</fullName>
        <shortName evidence="13">HTPA reductase</shortName>
        <ecNumber evidence="10 13">1.17.1.8</ecNumber>
    </recommendedName>
</protein>
<dbReference type="InterPro" id="IPR000846">
    <property type="entry name" value="DapB_N"/>
</dbReference>
<dbReference type="Pfam" id="PF01113">
    <property type="entry name" value="DapB_N"/>
    <property type="match status" value="1"/>
</dbReference>
<dbReference type="InterPro" id="IPR023940">
    <property type="entry name" value="DHDPR_bac"/>
</dbReference>
<dbReference type="InterPro" id="IPR036291">
    <property type="entry name" value="NAD(P)-bd_dom_sf"/>
</dbReference>
<dbReference type="Gene3D" id="3.40.50.720">
    <property type="entry name" value="NAD(P)-binding Rossmann-like Domain"/>
    <property type="match status" value="1"/>
</dbReference>